<evidence type="ECO:0000256" key="8">
    <source>
        <dbReference type="SAM" id="Coils"/>
    </source>
</evidence>
<dbReference type="EC" id="6.1.1.11" evidence="1 7"/>
<accession>A0ABU4VGR3</accession>
<sequence>MLDLKALRRDPDAARTALSRRGGDDGAILDHVLELDERRRAILPELEALRAEQNAANQGIARAQKAAKDGSGSQEDADAAIATMREVAGRAKALQEELAHVETTLQQTQARLPNLPHPASPPQDAVLKTVGEPRIDGLGLRAALPGTPPAAPQDHLALAGERVDMERGARLSGSRFAYLRGELVFLELALVQWTLSKLRDHGHEAVLPPVLVREEALYGTGFLPDTEQQIYALPDDELYLAGTSEVALASLHADEILEGGTLPRRYAGFSPCFRREAGAAGRDTRGIFRVHQFDKVEMFSFVAPEDAEAEHDRLLALEEEILTELGIPYRVVDIAVDDLGASAARKFDCEAWLPSQEQYRELTSTSNTTDYQARRLGARYRPEGGKPDALATLNGTAVAVGRTIIALLEHGQREDGSVVLPPCLVPFGAPAVLAPAAA</sequence>
<evidence type="ECO:0000256" key="3">
    <source>
        <dbReference type="ARBA" id="ARBA00022741"/>
    </source>
</evidence>
<dbReference type="NCBIfam" id="TIGR00414">
    <property type="entry name" value="serS"/>
    <property type="match status" value="1"/>
</dbReference>
<dbReference type="EMBL" id="JAXAVX010000002">
    <property type="protein sequence ID" value="MDX8151012.1"/>
    <property type="molecule type" value="Genomic_DNA"/>
</dbReference>
<dbReference type="PROSITE" id="PS50862">
    <property type="entry name" value="AA_TRNA_LIGASE_II"/>
    <property type="match status" value="1"/>
</dbReference>
<dbReference type="Pfam" id="PF00587">
    <property type="entry name" value="tRNA-synt_2b"/>
    <property type="match status" value="1"/>
</dbReference>
<evidence type="ECO:0000256" key="4">
    <source>
        <dbReference type="ARBA" id="ARBA00022840"/>
    </source>
</evidence>
<dbReference type="InterPro" id="IPR015866">
    <property type="entry name" value="Ser-tRNA-synth_1_N"/>
</dbReference>
<evidence type="ECO:0000256" key="6">
    <source>
        <dbReference type="ARBA" id="ARBA00023146"/>
    </source>
</evidence>
<keyword evidence="3" id="KW-0547">Nucleotide-binding</keyword>
<evidence type="ECO:0000256" key="5">
    <source>
        <dbReference type="ARBA" id="ARBA00022917"/>
    </source>
</evidence>
<dbReference type="SUPFAM" id="SSF55681">
    <property type="entry name" value="Class II aaRS and biotin synthetases"/>
    <property type="match status" value="1"/>
</dbReference>
<proteinExistence type="predicted"/>
<dbReference type="InterPro" id="IPR042103">
    <property type="entry name" value="SerRS_1_N_sf"/>
</dbReference>
<keyword evidence="11" id="KW-1185">Reference proteome</keyword>
<dbReference type="PANTHER" id="PTHR11778">
    <property type="entry name" value="SERYL-TRNA SYNTHETASE"/>
    <property type="match status" value="1"/>
</dbReference>
<feature type="domain" description="Aminoacyl-transfer RNA synthetases class-II family profile" evidence="9">
    <location>
        <begin position="198"/>
        <end position="421"/>
    </location>
</feature>
<dbReference type="InterPro" id="IPR006195">
    <property type="entry name" value="aa-tRNA-synth_II"/>
</dbReference>
<dbReference type="RefSeq" id="WP_319953165.1">
    <property type="nucleotide sequence ID" value="NZ_JAXAVX010000002.1"/>
</dbReference>
<evidence type="ECO:0000256" key="1">
    <source>
        <dbReference type="ARBA" id="ARBA00012840"/>
    </source>
</evidence>
<dbReference type="GO" id="GO:0004828">
    <property type="term" value="F:serine-tRNA ligase activity"/>
    <property type="evidence" value="ECO:0007669"/>
    <property type="project" value="UniProtKB-EC"/>
</dbReference>
<protein>
    <recommendedName>
        <fullName evidence="1 7">Serine--tRNA ligase</fullName>
        <ecNumber evidence="1 7">6.1.1.11</ecNumber>
    </recommendedName>
</protein>
<dbReference type="Gene3D" id="3.30.930.10">
    <property type="entry name" value="Bira Bifunctional Protein, Domain 2"/>
    <property type="match status" value="1"/>
</dbReference>
<dbReference type="SUPFAM" id="SSF46589">
    <property type="entry name" value="tRNA-binding arm"/>
    <property type="match status" value="1"/>
</dbReference>
<dbReference type="Proteomes" id="UP001277761">
    <property type="component" value="Unassembled WGS sequence"/>
</dbReference>
<organism evidence="10 11">
    <name type="scientific">Patulibacter brassicae</name>
    <dbReference type="NCBI Taxonomy" id="1705717"/>
    <lineage>
        <taxon>Bacteria</taxon>
        <taxon>Bacillati</taxon>
        <taxon>Actinomycetota</taxon>
        <taxon>Thermoleophilia</taxon>
        <taxon>Solirubrobacterales</taxon>
        <taxon>Patulibacteraceae</taxon>
        <taxon>Patulibacter</taxon>
    </lineage>
</organism>
<comment type="caution">
    <text evidence="10">The sequence shown here is derived from an EMBL/GenBank/DDBJ whole genome shotgun (WGS) entry which is preliminary data.</text>
</comment>
<dbReference type="InterPro" id="IPR002314">
    <property type="entry name" value="aa-tRNA-synt_IIb"/>
</dbReference>
<dbReference type="InterPro" id="IPR045864">
    <property type="entry name" value="aa-tRNA-synth_II/BPL/LPL"/>
</dbReference>
<dbReference type="Pfam" id="PF02403">
    <property type="entry name" value="Seryl_tRNA_N"/>
    <property type="match status" value="1"/>
</dbReference>
<dbReference type="PIRSF" id="PIRSF001529">
    <property type="entry name" value="Ser-tRNA-synth_IIa"/>
    <property type="match status" value="1"/>
</dbReference>
<dbReference type="InterPro" id="IPR010978">
    <property type="entry name" value="tRNA-bd_arm"/>
</dbReference>
<dbReference type="PRINTS" id="PR00981">
    <property type="entry name" value="TRNASYNTHSER"/>
</dbReference>
<dbReference type="InterPro" id="IPR002317">
    <property type="entry name" value="Ser-tRNA-ligase_type_1"/>
</dbReference>
<keyword evidence="4" id="KW-0067">ATP-binding</keyword>
<feature type="coiled-coil region" evidence="8">
    <location>
        <begin position="46"/>
        <end position="111"/>
    </location>
</feature>
<name>A0ABU4VGR3_9ACTN</name>
<keyword evidence="5" id="KW-0648">Protein biosynthesis</keyword>
<keyword evidence="2 10" id="KW-0436">Ligase</keyword>
<evidence type="ECO:0000259" key="9">
    <source>
        <dbReference type="PROSITE" id="PS50862"/>
    </source>
</evidence>
<evidence type="ECO:0000313" key="10">
    <source>
        <dbReference type="EMBL" id="MDX8151012.1"/>
    </source>
</evidence>
<dbReference type="CDD" id="cd00770">
    <property type="entry name" value="SerRS_core"/>
    <property type="match status" value="1"/>
</dbReference>
<evidence type="ECO:0000256" key="2">
    <source>
        <dbReference type="ARBA" id="ARBA00022598"/>
    </source>
</evidence>
<dbReference type="InterPro" id="IPR033729">
    <property type="entry name" value="SerRS_core"/>
</dbReference>
<keyword evidence="6" id="KW-0030">Aminoacyl-tRNA synthetase</keyword>
<evidence type="ECO:0000313" key="11">
    <source>
        <dbReference type="Proteomes" id="UP001277761"/>
    </source>
</evidence>
<evidence type="ECO:0000256" key="7">
    <source>
        <dbReference type="NCBIfam" id="TIGR00414"/>
    </source>
</evidence>
<reference evidence="10 11" key="1">
    <citation type="submission" date="2023-11" db="EMBL/GenBank/DDBJ databases">
        <authorList>
            <person name="Xu M."/>
            <person name="Jiang T."/>
        </authorList>
    </citation>
    <scope>NUCLEOTIDE SEQUENCE [LARGE SCALE GENOMIC DNA]</scope>
    <source>
        <strain evidence="10 11">SD</strain>
    </source>
</reference>
<gene>
    <name evidence="10" type="primary">serS</name>
    <name evidence="10" type="ORF">SK069_05365</name>
</gene>
<keyword evidence="8" id="KW-0175">Coiled coil</keyword>
<dbReference type="Gene3D" id="1.10.287.40">
    <property type="entry name" value="Serine-tRNA synthetase, tRNA binding domain"/>
    <property type="match status" value="1"/>
</dbReference>